<proteinExistence type="predicted"/>
<gene>
    <name evidence="2" type="ORF">F4554_005444</name>
</gene>
<keyword evidence="1" id="KW-0472">Membrane</keyword>
<name>A0A852ZVS9_9ACTN</name>
<accession>A0A852ZVS9</accession>
<evidence type="ECO:0000313" key="2">
    <source>
        <dbReference type="EMBL" id="NYH92806.1"/>
    </source>
</evidence>
<feature type="transmembrane region" description="Helical" evidence="1">
    <location>
        <begin position="12"/>
        <end position="29"/>
    </location>
</feature>
<dbReference type="RefSeq" id="WP_179790175.1">
    <property type="nucleotide sequence ID" value="NZ_BAAARR010000021.1"/>
</dbReference>
<organism evidence="2 3">
    <name type="scientific">Actinopolymorpha rutila</name>
    <dbReference type="NCBI Taxonomy" id="446787"/>
    <lineage>
        <taxon>Bacteria</taxon>
        <taxon>Bacillati</taxon>
        <taxon>Actinomycetota</taxon>
        <taxon>Actinomycetes</taxon>
        <taxon>Propionibacteriales</taxon>
        <taxon>Actinopolymorphaceae</taxon>
        <taxon>Actinopolymorpha</taxon>
    </lineage>
</organism>
<keyword evidence="1" id="KW-1133">Transmembrane helix</keyword>
<keyword evidence="1" id="KW-0812">Transmembrane</keyword>
<comment type="caution">
    <text evidence="2">The sequence shown here is derived from an EMBL/GenBank/DDBJ whole genome shotgun (WGS) entry which is preliminary data.</text>
</comment>
<dbReference type="Proteomes" id="UP000579605">
    <property type="component" value="Unassembled WGS sequence"/>
</dbReference>
<evidence type="ECO:0000313" key="3">
    <source>
        <dbReference type="Proteomes" id="UP000579605"/>
    </source>
</evidence>
<dbReference type="EMBL" id="JACBZH010000001">
    <property type="protein sequence ID" value="NYH92806.1"/>
    <property type="molecule type" value="Genomic_DNA"/>
</dbReference>
<sequence>MVAGALASADDPVLFGVGCIVLGVLRALWWAKVCATGQLVDDGDHLVWMYKDRRREVVAWKDLKHLLFKRWSRVRQIPWTVGSGKQGGPLPYVLIDSRADPAPRGFRHLADSMVLGRVDLKAADNALAEACERHGVTYHGIGSDCL</sequence>
<evidence type="ECO:0000256" key="1">
    <source>
        <dbReference type="SAM" id="Phobius"/>
    </source>
</evidence>
<keyword evidence="3" id="KW-1185">Reference proteome</keyword>
<protein>
    <submittedName>
        <fullName evidence="2">Uncharacterized protein</fullName>
    </submittedName>
</protein>
<dbReference type="AlphaFoldDB" id="A0A852ZVS9"/>
<reference evidence="2 3" key="1">
    <citation type="submission" date="2020-07" db="EMBL/GenBank/DDBJ databases">
        <title>Sequencing the genomes of 1000 actinobacteria strains.</title>
        <authorList>
            <person name="Klenk H.-P."/>
        </authorList>
    </citation>
    <scope>NUCLEOTIDE SEQUENCE [LARGE SCALE GENOMIC DNA]</scope>
    <source>
        <strain evidence="2 3">DSM 18448</strain>
    </source>
</reference>